<reference evidence="2 3" key="1">
    <citation type="submission" date="2023-08" db="EMBL/GenBank/DDBJ databases">
        <title>Black Yeasts Isolated from many extreme environments.</title>
        <authorList>
            <person name="Coleine C."/>
            <person name="Stajich J.E."/>
            <person name="Selbmann L."/>
        </authorList>
    </citation>
    <scope>NUCLEOTIDE SEQUENCE [LARGE SCALE GENOMIC DNA]</scope>
    <source>
        <strain evidence="2 3">CCFEE 5935</strain>
    </source>
</reference>
<organism evidence="2 3">
    <name type="scientific">Saxophila tyrrhenica</name>
    <dbReference type="NCBI Taxonomy" id="1690608"/>
    <lineage>
        <taxon>Eukaryota</taxon>
        <taxon>Fungi</taxon>
        <taxon>Dikarya</taxon>
        <taxon>Ascomycota</taxon>
        <taxon>Pezizomycotina</taxon>
        <taxon>Dothideomycetes</taxon>
        <taxon>Dothideomycetidae</taxon>
        <taxon>Mycosphaerellales</taxon>
        <taxon>Extremaceae</taxon>
        <taxon>Saxophila</taxon>
    </lineage>
</organism>
<keyword evidence="3" id="KW-1185">Reference proteome</keyword>
<feature type="compositionally biased region" description="Basic and acidic residues" evidence="1">
    <location>
        <begin position="36"/>
        <end position="58"/>
    </location>
</feature>
<sequence length="127" mass="13583">MQRSIFNPRLFRASPTSSTLLHRQPLSTSTARHGVFTKERDDTLDPSKEGTDVTEKQAKNPKGANPAEQQAKIVKQQGPGQTQQEGRTQQKAGGAMGDGNTQQAGLGKKSDPSQKSGEEAVNPAVKS</sequence>
<feature type="compositionally biased region" description="Polar residues" evidence="1">
    <location>
        <begin position="78"/>
        <end position="91"/>
    </location>
</feature>
<dbReference type="GeneID" id="89932540"/>
<evidence type="ECO:0000313" key="2">
    <source>
        <dbReference type="EMBL" id="KAK5162738.1"/>
    </source>
</evidence>
<dbReference type="AlphaFoldDB" id="A0AAV9NX21"/>
<feature type="region of interest" description="Disordered" evidence="1">
    <location>
        <begin position="1"/>
        <end position="127"/>
    </location>
</feature>
<protein>
    <submittedName>
        <fullName evidence="2">Uncharacterized protein</fullName>
    </submittedName>
</protein>
<proteinExistence type="predicted"/>
<feature type="compositionally biased region" description="Polar residues" evidence="1">
    <location>
        <begin position="14"/>
        <end position="31"/>
    </location>
</feature>
<dbReference type="EMBL" id="JAVRRT010000036">
    <property type="protein sequence ID" value="KAK5162738.1"/>
    <property type="molecule type" value="Genomic_DNA"/>
</dbReference>
<dbReference type="RefSeq" id="XP_064653388.1">
    <property type="nucleotide sequence ID" value="XM_064808432.1"/>
</dbReference>
<dbReference type="Proteomes" id="UP001337655">
    <property type="component" value="Unassembled WGS sequence"/>
</dbReference>
<name>A0AAV9NX21_9PEZI</name>
<feature type="compositionally biased region" description="Basic and acidic residues" evidence="1">
    <location>
        <begin position="108"/>
        <end position="118"/>
    </location>
</feature>
<accession>A0AAV9NX21</accession>
<comment type="caution">
    <text evidence="2">The sequence shown here is derived from an EMBL/GenBank/DDBJ whole genome shotgun (WGS) entry which is preliminary data.</text>
</comment>
<evidence type="ECO:0000256" key="1">
    <source>
        <dbReference type="SAM" id="MobiDB-lite"/>
    </source>
</evidence>
<gene>
    <name evidence="2" type="ORF">LTR77_011221</name>
</gene>
<evidence type="ECO:0000313" key="3">
    <source>
        <dbReference type="Proteomes" id="UP001337655"/>
    </source>
</evidence>